<name>A0ABM0LTR6_SACKO</name>
<gene>
    <name evidence="4" type="primary">LOC102810111</name>
</gene>
<keyword evidence="3" id="KW-1185">Reference proteome</keyword>
<dbReference type="Proteomes" id="UP000694865">
    <property type="component" value="Unplaced"/>
</dbReference>
<evidence type="ECO:0000256" key="1">
    <source>
        <dbReference type="SAM" id="MobiDB-lite"/>
    </source>
</evidence>
<evidence type="ECO:0000313" key="3">
    <source>
        <dbReference type="Proteomes" id="UP000694865"/>
    </source>
</evidence>
<feature type="compositionally biased region" description="Pro residues" evidence="1">
    <location>
        <begin position="231"/>
        <end position="240"/>
    </location>
</feature>
<protein>
    <submittedName>
        <fullName evidence="4">Proline-rich proteoglycan 2-like</fullName>
    </submittedName>
</protein>
<sequence length="255" mass="27633">MEYAHDGRHNVGVGATGTTAVGMLLGCIGIMPLPPGIVLFVVGMSDDSGIRVAGIVLLAISGIFIITGIVVSRIGKKSPTTTTVTQQVTTANVVIEDGGETRHVYRPVHVTAPPFGQLTGQPAITGQYPVPMNPSHQQLFCQPPQGYPQQEYPPPSPQGYPQQEYPPPSPQGYPQHEYSPPSPQGYPQQEYPPPSPQGYPQQEFPPPPPQGYPQQEFPPPPPQAYPQQEFQPPPPPPPQSYPQQEFPQQPPGYLQ</sequence>
<feature type="compositionally biased region" description="Pro residues" evidence="1">
    <location>
        <begin position="180"/>
        <end position="224"/>
    </location>
</feature>
<dbReference type="GeneID" id="102810111"/>
<feature type="transmembrane region" description="Helical" evidence="2">
    <location>
        <begin position="49"/>
        <end position="71"/>
    </location>
</feature>
<keyword evidence="2" id="KW-0472">Membrane</keyword>
<organism evidence="3 4">
    <name type="scientific">Saccoglossus kowalevskii</name>
    <name type="common">Acorn worm</name>
    <dbReference type="NCBI Taxonomy" id="10224"/>
    <lineage>
        <taxon>Eukaryota</taxon>
        <taxon>Metazoa</taxon>
        <taxon>Hemichordata</taxon>
        <taxon>Enteropneusta</taxon>
        <taxon>Harrimaniidae</taxon>
        <taxon>Saccoglossus</taxon>
    </lineage>
</organism>
<accession>A0ABM0LTR6</accession>
<reference evidence="4" key="1">
    <citation type="submission" date="2025-08" db="UniProtKB">
        <authorList>
            <consortium name="RefSeq"/>
        </authorList>
    </citation>
    <scope>IDENTIFICATION</scope>
    <source>
        <tissue evidence="4">Testes</tissue>
    </source>
</reference>
<feature type="region of interest" description="Disordered" evidence="1">
    <location>
        <begin position="115"/>
        <end position="255"/>
    </location>
</feature>
<keyword evidence="2" id="KW-0812">Transmembrane</keyword>
<proteinExistence type="predicted"/>
<evidence type="ECO:0000313" key="4">
    <source>
        <dbReference type="RefSeq" id="XP_006811157.1"/>
    </source>
</evidence>
<evidence type="ECO:0000256" key="2">
    <source>
        <dbReference type="SAM" id="Phobius"/>
    </source>
</evidence>
<keyword evidence="2" id="KW-1133">Transmembrane helix</keyword>
<feature type="transmembrane region" description="Helical" evidence="2">
    <location>
        <begin position="20"/>
        <end position="42"/>
    </location>
</feature>
<dbReference type="RefSeq" id="XP_006811157.1">
    <property type="nucleotide sequence ID" value="XM_006811094.1"/>
</dbReference>
<feature type="compositionally biased region" description="Pro residues" evidence="1">
    <location>
        <begin position="151"/>
        <end position="171"/>
    </location>
</feature>